<feature type="domain" description="MacB-like periplasmic core" evidence="8">
    <location>
        <begin position="427"/>
        <end position="626"/>
    </location>
</feature>
<feature type="transmembrane region" description="Helical" evidence="6">
    <location>
        <begin position="745"/>
        <end position="766"/>
    </location>
</feature>
<feature type="transmembrane region" description="Helical" evidence="6">
    <location>
        <begin position="662"/>
        <end position="686"/>
    </location>
</feature>
<dbReference type="KEGG" id="agi:FSB73_06930"/>
<evidence type="ECO:0000259" key="8">
    <source>
        <dbReference type="Pfam" id="PF12704"/>
    </source>
</evidence>
<evidence type="ECO:0000256" key="3">
    <source>
        <dbReference type="ARBA" id="ARBA00022692"/>
    </source>
</evidence>
<dbReference type="OrthoDB" id="5933722at2"/>
<evidence type="ECO:0000256" key="1">
    <source>
        <dbReference type="ARBA" id="ARBA00004651"/>
    </source>
</evidence>
<feature type="domain" description="ABC3 transporter permease C-terminal" evidence="7">
    <location>
        <begin position="281"/>
        <end position="397"/>
    </location>
</feature>
<feature type="transmembrane region" description="Helical" evidence="6">
    <location>
        <begin position="21"/>
        <end position="41"/>
    </location>
</feature>
<feature type="transmembrane region" description="Helical" evidence="6">
    <location>
        <begin position="714"/>
        <end position="733"/>
    </location>
</feature>
<keyword evidence="10" id="KW-1185">Reference proteome</keyword>
<feature type="domain" description="MacB-like periplasmic core" evidence="8">
    <location>
        <begin position="20"/>
        <end position="235"/>
    </location>
</feature>
<dbReference type="GO" id="GO:0005886">
    <property type="term" value="C:plasma membrane"/>
    <property type="evidence" value="ECO:0007669"/>
    <property type="project" value="UniProtKB-SubCell"/>
</dbReference>
<dbReference type="PANTHER" id="PTHR30572:SF18">
    <property type="entry name" value="ABC-TYPE MACROLIDE FAMILY EXPORT SYSTEM PERMEASE COMPONENT 2"/>
    <property type="match status" value="1"/>
</dbReference>
<feature type="transmembrane region" description="Helical" evidence="6">
    <location>
        <begin position="369"/>
        <end position="392"/>
    </location>
</feature>
<feature type="domain" description="ABC3 transporter permease C-terminal" evidence="7">
    <location>
        <begin position="664"/>
        <end position="778"/>
    </location>
</feature>
<keyword evidence="5 6" id="KW-0472">Membrane</keyword>
<dbReference type="InterPro" id="IPR025857">
    <property type="entry name" value="MacB_PCD"/>
</dbReference>
<evidence type="ECO:0000256" key="6">
    <source>
        <dbReference type="SAM" id="Phobius"/>
    </source>
</evidence>
<dbReference type="GO" id="GO:0022857">
    <property type="term" value="F:transmembrane transporter activity"/>
    <property type="evidence" value="ECO:0007669"/>
    <property type="project" value="TreeGrafter"/>
</dbReference>
<dbReference type="PROSITE" id="PS51257">
    <property type="entry name" value="PROKAR_LIPOPROTEIN"/>
    <property type="match status" value="1"/>
</dbReference>
<accession>A0A5B8VJF4</accession>
<dbReference type="EMBL" id="CP042434">
    <property type="protein sequence ID" value="QEC71439.1"/>
    <property type="molecule type" value="Genomic_DNA"/>
</dbReference>
<keyword evidence="3 6" id="KW-0812">Transmembrane</keyword>
<evidence type="ECO:0000256" key="4">
    <source>
        <dbReference type="ARBA" id="ARBA00022989"/>
    </source>
</evidence>
<dbReference type="AlphaFoldDB" id="A0A5B8VJF4"/>
<dbReference type="Proteomes" id="UP000321291">
    <property type="component" value="Chromosome"/>
</dbReference>
<dbReference type="Pfam" id="PF12704">
    <property type="entry name" value="MacB_PCD"/>
    <property type="match status" value="2"/>
</dbReference>
<evidence type="ECO:0000313" key="9">
    <source>
        <dbReference type="EMBL" id="QEC71439.1"/>
    </source>
</evidence>
<evidence type="ECO:0000256" key="5">
    <source>
        <dbReference type="ARBA" id="ARBA00023136"/>
    </source>
</evidence>
<dbReference type="InterPro" id="IPR050250">
    <property type="entry name" value="Macrolide_Exporter_MacB"/>
</dbReference>
<gene>
    <name evidence="9" type="ORF">FSB73_06930</name>
</gene>
<dbReference type="Pfam" id="PF02687">
    <property type="entry name" value="FtsX"/>
    <property type="match status" value="2"/>
</dbReference>
<reference evidence="9 10" key="1">
    <citation type="journal article" date="2017" name="Int. J. Syst. Evol. Microbiol.">
        <title>Arachidicoccus ginsenosidivorans sp. nov., with ginsenoside-converting activity isolated from ginseng cultivating soil.</title>
        <authorList>
            <person name="Siddiqi M.Z."/>
            <person name="Aslam Z."/>
            <person name="Im W.T."/>
        </authorList>
    </citation>
    <scope>NUCLEOTIDE SEQUENCE [LARGE SCALE GENOMIC DNA]</scope>
    <source>
        <strain evidence="9 10">Gsoil 809</strain>
    </source>
</reference>
<feature type="transmembrane region" description="Helical" evidence="6">
    <location>
        <begin position="278"/>
        <end position="297"/>
    </location>
</feature>
<keyword evidence="4 6" id="KW-1133">Transmembrane helix</keyword>
<feature type="transmembrane region" description="Helical" evidence="6">
    <location>
        <begin position="413"/>
        <end position="437"/>
    </location>
</feature>
<organism evidence="9 10">
    <name type="scientific">Arachidicoccus ginsenosidivorans</name>
    <dbReference type="NCBI Taxonomy" id="496057"/>
    <lineage>
        <taxon>Bacteria</taxon>
        <taxon>Pseudomonadati</taxon>
        <taxon>Bacteroidota</taxon>
        <taxon>Chitinophagia</taxon>
        <taxon>Chitinophagales</taxon>
        <taxon>Chitinophagaceae</taxon>
        <taxon>Arachidicoccus</taxon>
    </lineage>
</organism>
<dbReference type="PANTHER" id="PTHR30572">
    <property type="entry name" value="MEMBRANE COMPONENT OF TRANSPORTER-RELATED"/>
    <property type="match status" value="1"/>
</dbReference>
<feature type="transmembrane region" description="Helical" evidence="6">
    <location>
        <begin position="322"/>
        <end position="349"/>
    </location>
</feature>
<dbReference type="RefSeq" id="WP_146780817.1">
    <property type="nucleotide sequence ID" value="NZ_CP042434.1"/>
</dbReference>
<proteinExistence type="predicted"/>
<evidence type="ECO:0000313" key="10">
    <source>
        <dbReference type="Proteomes" id="UP000321291"/>
    </source>
</evidence>
<keyword evidence="2" id="KW-1003">Cell membrane</keyword>
<evidence type="ECO:0000259" key="7">
    <source>
        <dbReference type="Pfam" id="PF02687"/>
    </source>
</evidence>
<evidence type="ECO:0000256" key="2">
    <source>
        <dbReference type="ARBA" id="ARBA00022475"/>
    </source>
</evidence>
<dbReference type="InterPro" id="IPR003838">
    <property type="entry name" value="ABC3_permease_C"/>
</dbReference>
<comment type="subcellular location">
    <subcellularLocation>
        <location evidence="1">Cell membrane</location>
        <topology evidence="1">Multi-pass membrane protein</topology>
    </subcellularLocation>
</comment>
<name>A0A5B8VJF4_9BACT</name>
<sequence>MFKRFLITTWRNFKKSRAFSLLNITGLAIGIACAGIILLWVEYYTTFNHSVKDLSRVYRMENAQVYGKDTYTFPVMPLGIRDELLNNFPEVETAVRYIDAGINVSLENKNFAEQAAYADPEFLNMFSYNVIRGDANRALSAPDGVALSAKVAKAYFGSVDVIGKMLQIDKQPYQINAVFKDPPENMTFANAKIILPYSVYYNQNKQYDAWNNNMTEAWVLLKPGASAKKVNAALAGLAKSHGQLSYTYFMYPMERIAMHGNFSGTKEATGGTVKMVRMFALIAFIILLIACINFMNLSTARSEKRAREIGLRKVMGSSRRGLILRLLSEAVLMSFAAVVIALLLIAACLPLFNGLIGLHLQMNLRSLKHIGFVCGLGIFSGLLAGIYPAFYLSSFNPIAALKGNGLKAGGASFIRKILVVLQFSVSAIIIVAIFVIYHQIQHMRTRDLGYNKNNVVYLTASDKLSESFPALKQALMATGKVASVSLGSHTPLEMNNNGGGLKWKGKQENEDVLITKVRTDNNYLNTFNIPLVAGRGFKSNPDLDSNDIIINETLASLMGKEGRVGGLIYYGQHGALTIVGITKDFIYNNISATHPAPLMFFNQPKATGLIFIRLQDEADLSGSLAALKSVFLKFDAAKAFDYHFMDKAFEATFQQQRFTGSLAIIFGGLAIVISCLGLFGLSAYMAEQRTREIGIRKVLGASVSSVIKLLTRDFIIMVFISCVIAFPIAYYLMDHWLMDFDYRINIHWYVFAVTALSVVIIAFVTVSSQAFKAGRLNPVKAIRSE</sequence>
<protein>
    <submittedName>
        <fullName evidence="9">FtsX-like permease family protein</fullName>
    </submittedName>
</protein>